<reference evidence="1 2" key="1">
    <citation type="submission" date="2024-03" db="EMBL/GenBank/DDBJ databases">
        <authorList>
            <person name="Martinez-Hernandez J."/>
        </authorList>
    </citation>
    <scope>NUCLEOTIDE SEQUENCE [LARGE SCALE GENOMIC DNA]</scope>
</reference>
<keyword evidence="2" id="KW-1185">Reference proteome</keyword>
<dbReference type="PANTHER" id="PTHR33710:SF77">
    <property type="entry name" value="DNASE I-LIKE SUPERFAMILY PROTEIN"/>
    <property type="match status" value="1"/>
</dbReference>
<name>A0AAV1Y732_LUPLU</name>
<sequence>MSGGPTSLVPIVMDINGGGRTAWILSAIYDNPHFSMKGSLWVNLQEMAPGIDKPWLKERLDKALSHLEWSLMFPHASVTHLNPLKSDHSPLLVNLVEAAGPNRYKRTFRMLVARLTHPSFDVLLCNSWNAYLPWSDTISHLQDDFKKWNREVS</sequence>
<proteinExistence type="predicted"/>
<protein>
    <submittedName>
        <fullName evidence="1">Uncharacterized protein</fullName>
    </submittedName>
</protein>
<dbReference type="Proteomes" id="UP001497480">
    <property type="component" value="Unassembled WGS sequence"/>
</dbReference>
<gene>
    <name evidence="1" type="ORF">LLUT_LOCUS30757</name>
</gene>
<organism evidence="1 2">
    <name type="scientific">Lupinus luteus</name>
    <name type="common">European yellow lupine</name>
    <dbReference type="NCBI Taxonomy" id="3873"/>
    <lineage>
        <taxon>Eukaryota</taxon>
        <taxon>Viridiplantae</taxon>
        <taxon>Streptophyta</taxon>
        <taxon>Embryophyta</taxon>
        <taxon>Tracheophyta</taxon>
        <taxon>Spermatophyta</taxon>
        <taxon>Magnoliopsida</taxon>
        <taxon>eudicotyledons</taxon>
        <taxon>Gunneridae</taxon>
        <taxon>Pentapetalae</taxon>
        <taxon>rosids</taxon>
        <taxon>fabids</taxon>
        <taxon>Fabales</taxon>
        <taxon>Fabaceae</taxon>
        <taxon>Papilionoideae</taxon>
        <taxon>50 kb inversion clade</taxon>
        <taxon>genistoids sensu lato</taxon>
        <taxon>core genistoids</taxon>
        <taxon>Genisteae</taxon>
        <taxon>Lupinus</taxon>
    </lineage>
</organism>
<evidence type="ECO:0000313" key="1">
    <source>
        <dbReference type="EMBL" id="CAL0329697.1"/>
    </source>
</evidence>
<accession>A0AAV1Y732</accession>
<dbReference type="PANTHER" id="PTHR33710">
    <property type="entry name" value="BNAC02G09200D PROTEIN"/>
    <property type="match status" value="1"/>
</dbReference>
<dbReference type="EMBL" id="CAXHTB010000022">
    <property type="protein sequence ID" value="CAL0329697.1"/>
    <property type="molecule type" value="Genomic_DNA"/>
</dbReference>
<dbReference type="AlphaFoldDB" id="A0AAV1Y732"/>
<comment type="caution">
    <text evidence="1">The sequence shown here is derived from an EMBL/GenBank/DDBJ whole genome shotgun (WGS) entry which is preliminary data.</text>
</comment>
<evidence type="ECO:0000313" key="2">
    <source>
        <dbReference type="Proteomes" id="UP001497480"/>
    </source>
</evidence>